<keyword evidence="5 18" id="KW-0812">Transmembrane</keyword>
<evidence type="ECO:0000256" key="2">
    <source>
        <dbReference type="ARBA" id="ARBA00009237"/>
    </source>
</evidence>
<dbReference type="AlphaFoldDB" id="A0A6J1T8N0"/>
<dbReference type="GO" id="GO:0045211">
    <property type="term" value="C:postsynaptic membrane"/>
    <property type="evidence" value="ECO:0007669"/>
    <property type="project" value="UniProtKB-SubCell"/>
</dbReference>
<keyword evidence="11" id="KW-1015">Disulfide bond</keyword>
<protein>
    <submittedName>
        <fullName evidence="23">Acetylcholine receptor subunit beta-like 2 isoform X1</fullName>
    </submittedName>
</protein>
<feature type="signal peptide" evidence="19">
    <location>
        <begin position="1"/>
        <end position="39"/>
    </location>
</feature>
<keyword evidence="22" id="KW-1185">Reference proteome</keyword>
<dbReference type="RefSeq" id="XP_026287026.1">
    <property type="nucleotide sequence ID" value="XM_026431241.2"/>
</dbReference>
<dbReference type="InterPro" id="IPR006201">
    <property type="entry name" value="Neur_channel"/>
</dbReference>
<dbReference type="InterPro" id="IPR006029">
    <property type="entry name" value="Neurotrans-gated_channel_TM"/>
</dbReference>
<feature type="chain" id="PRO_5027021392" evidence="19">
    <location>
        <begin position="40"/>
        <end position="587"/>
    </location>
</feature>
<evidence type="ECO:0000256" key="19">
    <source>
        <dbReference type="SAM" id="SignalP"/>
    </source>
</evidence>
<feature type="transmembrane region" description="Helical" evidence="18">
    <location>
        <begin position="274"/>
        <end position="298"/>
    </location>
</feature>
<dbReference type="Pfam" id="PF02932">
    <property type="entry name" value="Neur_chan_memb"/>
    <property type="match status" value="1"/>
</dbReference>
<dbReference type="PRINTS" id="PR00254">
    <property type="entry name" value="NICOTINICR"/>
</dbReference>
<dbReference type="Gene3D" id="2.70.170.10">
    <property type="entry name" value="Neurotransmitter-gated ion-channel ligand-binding domain"/>
    <property type="match status" value="1"/>
</dbReference>
<evidence type="ECO:0000259" key="21">
    <source>
        <dbReference type="Pfam" id="PF02932"/>
    </source>
</evidence>
<organism evidence="22 23">
    <name type="scientific">Frankliniella occidentalis</name>
    <name type="common">Western flower thrips</name>
    <name type="synonym">Euthrips occidentalis</name>
    <dbReference type="NCBI Taxonomy" id="133901"/>
    <lineage>
        <taxon>Eukaryota</taxon>
        <taxon>Metazoa</taxon>
        <taxon>Ecdysozoa</taxon>
        <taxon>Arthropoda</taxon>
        <taxon>Hexapoda</taxon>
        <taxon>Insecta</taxon>
        <taxon>Pterygota</taxon>
        <taxon>Neoptera</taxon>
        <taxon>Paraneoptera</taxon>
        <taxon>Thysanoptera</taxon>
        <taxon>Terebrantia</taxon>
        <taxon>Thripoidea</taxon>
        <taxon>Thripidae</taxon>
        <taxon>Frankliniella</taxon>
    </lineage>
</organism>
<dbReference type="GO" id="GO:0004888">
    <property type="term" value="F:transmembrane signaling receptor activity"/>
    <property type="evidence" value="ECO:0007669"/>
    <property type="project" value="InterPro"/>
</dbReference>
<evidence type="ECO:0000256" key="17">
    <source>
        <dbReference type="ARBA" id="ARBA00034104"/>
    </source>
</evidence>
<keyword evidence="4" id="KW-1003">Cell membrane</keyword>
<comment type="subcellular location">
    <subcellularLocation>
        <location evidence="17">Postsynaptic cell membrane</location>
        <topology evidence="17">Multi-pass membrane protein</topology>
    </subcellularLocation>
</comment>
<dbReference type="FunFam" id="1.20.58.390:FF:000030">
    <property type="entry name" value="Acetylcholine receptor subunit alpha-L1"/>
    <property type="match status" value="1"/>
</dbReference>
<dbReference type="GO" id="GO:0007271">
    <property type="term" value="P:synaptic transmission, cholinergic"/>
    <property type="evidence" value="ECO:0007669"/>
    <property type="project" value="UniProtKB-ARBA"/>
</dbReference>
<dbReference type="PANTHER" id="PTHR18945">
    <property type="entry name" value="NEUROTRANSMITTER GATED ION CHANNEL"/>
    <property type="match status" value="1"/>
</dbReference>
<dbReference type="InterPro" id="IPR002394">
    <property type="entry name" value="Nicotinic_acetylcholine_rcpt"/>
</dbReference>
<dbReference type="Gene3D" id="1.20.58.390">
    <property type="entry name" value="Neurotransmitter-gated ion-channel transmembrane domain"/>
    <property type="match status" value="2"/>
</dbReference>
<dbReference type="InterPro" id="IPR038050">
    <property type="entry name" value="Neuro_actylchol_rec"/>
</dbReference>
<evidence type="ECO:0000256" key="12">
    <source>
        <dbReference type="ARBA" id="ARBA00023170"/>
    </source>
</evidence>
<evidence type="ECO:0000256" key="5">
    <source>
        <dbReference type="ARBA" id="ARBA00022692"/>
    </source>
</evidence>
<evidence type="ECO:0000256" key="1">
    <source>
        <dbReference type="ARBA" id="ARBA00003328"/>
    </source>
</evidence>
<evidence type="ECO:0000313" key="23">
    <source>
        <dbReference type="RefSeq" id="XP_026287026.1"/>
    </source>
</evidence>
<dbReference type="GO" id="GO:0022848">
    <property type="term" value="F:acetylcholine-gated monoatomic cation-selective channel activity"/>
    <property type="evidence" value="ECO:0007669"/>
    <property type="project" value="InterPro"/>
</dbReference>
<dbReference type="OrthoDB" id="5975154at2759"/>
<dbReference type="SUPFAM" id="SSF90112">
    <property type="entry name" value="Neurotransmitter-gated ion-channel transmembrane pore"/>
    <property type="match status" value="1"/>
</dbReference>
<evidence type="ECO:0000256" key="3">
    <source>
        <dbReference type="ARBA" id="ARBA00022448"/>
    </source>
</evidence>
<keyword evidence="9 18" id="KW-0406">Ion transport</keyword>
<dbReference type="Pfam" id="PF02931">
    <property type="entry name" value="Neur_chan_LBD"/>
    <property type="match status" value="1"/>
</dbReference>
<dbReference type="KEGG" id="foc:113212515"/>
<keyword evidence="16 18" id="KW-0407">Ion channel</keyword>
<accession>A0A6J1T8N0</accession>
<evidence type="ECO:0000256" key="11">
    <source>
        <dbReference type="ARBA" id="ARBA00023157"/>
    </source>
</evidence>
<feature type="domain" description="Neurotransmitter-gated ion-channel ligand-binding" evidence="20">
    <location>
        <begin position="50"/>
        <end position="273"/>
    </location>
</feature>
<keyword evidence="14" id="KW-0628">Postsynaptic cell membrane</keyword>
<evidence type="ECO:0000256" key="9">
    <source>
        <dbReference type="ARBA" id="ARBA00023065"/>
    </source>
</evidence>
<evidence type="ECO:0000256" key="14">
    <source>
        <dbReference type="ARBA" id="ARBA00023257"/>
    </source>
</evidence>
<comment type="function">
    <text evidence="1">After binding acetylcholine, the AChR responds by an extensive change in conformation that affects all subunits and leads to opening of an ion-conducting channel across the plasma membrane.</text>
</comment>
<evidence type="ECO:0000256" key="18">
    <source>
        <dbReference type="RuleBase" id="RU000687"/>
    </source>
</evidence>
<keyword evidence="13" id="KW-0325">Glycoprotein</keyword>
<feature type="transmembrane region" description="Helical" evidence="18">
    <location>
        <begin position="526"/>
        <end position="546"/>
    </location>
</feature>
<dbReference type="PRINTS" id="PR00252">
    <property type="entry name" value="NRIONCHANNEL"/>
</dbReference>
<evidence type="ECO:0000256" key="7">
    <source>
        <dbReference type="ARBA" id="ARBA00022989"/>
    </source>
</evidence>
<keyword evidence="10 18" id="KW-0472">Membrane</keyword>
<dbReference type="InterPro" id="IPR036719">
    <property type="entry name" value="Neuro-gated_channel_TM_sf"/>
</dbReference>
<proteinExistence type="inferred from homology"/>
<evidence type="ECO:0000256" key="10">
    <source>
        <dbReference type="ARBA" id="ARBA00023136"/>
    </source>
</evidence>
<name>A0A6J1T8N0_FRAOC</name>
<feature type="domain" description="Neurotransmitter-gated ion-channel transmembrane" evidence="21">
    <location>
        <begin position="280"/>
        <end position="542"/>
    </location>
</feature>
<dbReference type="SUPFAM" id="SSF63712">
    <property type="entry name" value="Nicotinic receptor ligand binding domain-like"/>
    <property type="match status" value="1"/>
</dbReference>
<evidence type="ECO:0000256" key="8">
    <source>
        <dbReference type="ARBA" id="ARBA00023018"/>
    </source>
</evidence>
<evidence type="ECO:0000259" key="20">
    <source>
        <dbReference type="Pfam" id="PF02931"/>
    </source>
</evidence>
<dbReference type="SMR" id="A0A6J1T8N0"/>
<dbReference type="GeneID" id="113212515"/>
<evidence type="ECO:0000256" key="4">
    <source>
        <dbReference type="ARBA" id="ARBA00022475"/>
    </source>
</evidence>
<keyword evidence="12" id="KW-0675">Receptor</keyword>
<comment type="similarity">
    <text evidence="2">Belongs to the ligand-gated ion channel (TC 1.A.9) family. Acetylcholine receptor (TC 1.A.9.1) subfamily.</text>
</comment>
<keyword evidence="6 19" id="KW-0732">Signal</keyword>
<sequence>MAPSPSASKMTFRRRLKLCARLALLAFVFSVARPPSVDGMKQIEANPDAKRLYDDLLSHYNRLIRPVVNNTETLTVHLGLRLSQLIEVNMKNQVMTTNLWVEQKWVDYKLRWNPDHYGGVEELYVPSEHIWLPDIVLYNNADGNYEVTLMTKATVKYTGEVYWKPPAIYKSSCKINVLYFPFDEQSCDMKFGSWTYNGFQVDLKHIDQDTGSNLVHNGINLKEFYLSVEWDILDAPARRNEEYEPSTCCANNDTTCCVPFSDITFNLTLRRKTLFYTINLIVPCVGITFLTVLVFYLPSASGEKVSLCISILLSLTVFFLLLAEIIPPTSLAVPLLGKYLLFTMILVTLSIFVTVCVLNVHFRSPSTHRMSPWVQRVFLDVMPRFLLMRRPPYSSREPFIEDQYADNGYTNEMDCFRDSVSDPFSPDFKSSGFESGTGLLQQQPHSAGYSPVLDRCGGGGEPWDHHPDLSPFTVTDSDNILPRTMSPDLLSALQGVSFIAQHIKDADKDNEVVEDWKYISMVLDRLFLIIFTLACVGGTVGIIFQAPSLYDTRIPIDAQQSSIPLRKHYFQVPEDAPRPPTLPPSSE</sequence>
<dbReference type="InterPro" id="IPR018000">
    <property type="entry name" value="Neurotransmitter_ion_chnl_CS"/>
</dbReference>
<keyword evidence="15" id="KW-1071">Ligand-gated ion channel</keyword>
<gene>
    <name evidence="23" type="primary">LOC113212515</name>
</gene>
<evidence type="ECO:0000313" key="22">
    <source>
        <dbReference type="Proteomes" id="UP000504606"/>
    </source>
</evidence>
<dbReference type="PROSITE" id="PS00236">
    <property type="entry name" value="NEUROTR_ION_CHANNEL"/>
    <property type="match status" value="1"/>
</dbReference>
<dbReference type="FunFam" id="2.70.170.10:FF:000013">
    <property type="entry name" value="Acetylcholine receptor subunit alpha"/>
    <property type="match status" value="1"/>
</dbReference>
<evidence type="ECO:0000256" key="13">
    <source>
        <dbReference type="ARBA" id="ARBA00023180"/>
    </source>
</evidence>
<keyword evidence="3 18" id="KW-0813">Transport</keyword>
<dbReference type="FunFam" id="1.20.58.390:FF:000012">
    <property type="entry name" value="Acetylcholine receptor subunit alpha-like"/>
    <property type="match status" value="1"/>
</dbReference>
<dbReference type="CDD" id="cd19031">
    <property type="entry name" value="LGIC_ECD_nAChR_proto_alpha-like"/>
    <property type="match status" value="1"/>
</dbReference>
<keyword evidence="8" id="KW-0770">Synapse</keyword>
<evidence type="ECO:0000256" key="16">
    <source>
        <dbReference type="ARBA" id="ARBA00023303"/>
    </source>
</evidence>
<keyword evidence="7 18" id="KW-1133">Transmembrane helix</keyword>
<reference evidence="23" key="1">
    <citation type="submission" date="2025-08" db="UniProtKB">
        <authorList>
            <consortium name="RefSeq"/>
        </authorList>
    </citation>
    <scope>IDENTIFICATION</scope>
    <source>
        <tissue evidence="23">Whole organism</tissue>
    </source>
</reference>
<dbReference type="InterPro" id="IPR006202">
    <property type="entry name" value="Neur_chan_lig-bd"/>
</dbReference>
<dbReference type="Proteomes" id="UP000504606">
    <property type="component" value="Unplaced"/>
</dbReference>
<evidence type="ECO:0000256" key="6">
    <source>
        <dbReference type="ARBA" id="ARBA00022729"/>
    </source>
</evidence>
<evidence type="ECO:0000256" key="15">
    <source>
        <dbReference type="ARBA" id="ARBA00023286"/>
    </source>
</evidence>
<feature type="transmembrane region" description="Helical" evidence="18">
    <location>
        <begin position="339"/>
        <end position="360"/>
    </location>
</feature>
<dbReference type="CDD" id="cd19064">
    <property type="entry name" value="LGIC_TM_nAChR"/>
    <property type="match status" value="1"/>
</dbReference>
<feature type="transmembrane region" description="Helical" evidence="18">
    <location>
        <begin position="305"/>
        <end position="327"/>
    </location>
</feature>
<dbReference type="NCBIfam" id="TIGR00860">
    <property type="entry name" value="LIC"/>
    <property type="match status" value="1"/>
</dbReference>
<dbReference type="InterPro" id="IPR036734">
    <property type="entry name" value="Neur_chan_lig-bd_sf"/>
</dbReference>